<protein>
    <submittedName>
        <fullName evidence="2">Uncharacterized protein</fullName>
    </submittedName>
</protein>
<feature type="compositionally biased region" description="Acidic residues" evidence="1">
    <location>
        <begin position="812"/>
        <end position="821"/>
    </location>
</feature>
<dbReference type="Proteomes" id="UP000275078">
    <property type="component" value="Unassembled WGS sequence"/>
</dbReference>
<dbReference type="PANTHER" id="PTHR10039">
    <property type="entry name" value="AMELOGENIN"/>
    <property type="match status" value="1"/>
</dbReference>
<dbReference type="PANTHER" id="PTHR10039:SF5">
    <property type="entry name" value="NACHT DOMAIN-CONTAINING PROTEIN"/>
    <property type="match status" value="1"/>
</dbReference>
<proteinExistence type="predicted"/>
<evidence type="ECO:0000256" key="1">
    <source>
        <dbReference type="SAM" id="MobiDB-lite"/>
    </source>
</evidence>
<dbReference type="EMBL" id="ML119874">
    <property type="protein sequence ID" value="RPA72188.1"/>
    <property type="molecule type" value="Genomic_DNA"/>
</dbReference>
<sequence length="900" mass="101729">MDPVEMAASLIAQLLRTATSDDDAMRMMRILRKELHDSSFFAQSQAQGGGRDYHRLCCMFLDMVSITQRKVKIVLDAMDECIQPDFVAEFVQLVDASVSALEEGDEDAASSQTPPIQFLLTGRPNVDHFYSSISTISTIRMDVDADIKKLVEEKVNKNTALQAHKDVIIDTIYKNSAGMFRYAALVLAELERYSPRPIEERLRTMPKGIFGIYELILTRLGADGDEHNREMRRRILMLCMVPNFCTFSSVDNAVSMLQHLCSIHPGEPSFDPSRAIPPTKEQLLSSCGSLVELRQSSTDDSSKCGKRKKSESEDVFEISFTHRTVREFLLRNRDDLSPEAAQNDFLFPLLTTVADSRLYICLCMLTGLLSIHSCPDSFYERASNSVYRNASGFLTGRGGLAVLAIENRERKSSDLSKFWELMARFIWDIRFVKHFTAFLFACRTENAFDGSAPRIRLMGPWMSMFKGMIRKEVLSIPPETLLGLYDLDEILKRYRPQLFSVTDWRLDLIDACEVRIRYDWDATKDCFTQPYMYPWTSVVIMHAVAIGRDAHDMAHELWDREDETYEVYSLLQISAFCESVHTGRLVMESYRALNDPSKAVHDAALSFLATIEPVVCAFEYFPDNIAAMLAEYPEILNSYEIVRFMKRTPLSLVVKLFNDLHNHKGNCFCCEDLSDSLTHFTPEPAEDPSAFDFFWSEKTGVMFDLKDPMRSFNSCDGRGGRVGDDDDDGFSAAVGLIRHGDSTYLQILYRKLRELGLKTLGEIGLFLPIDWEDIEEVEGELIYKHADAFASETQSLTSVDSFATANEDPVDEFYSSEEEDEPGKADGSEPDSSNEMYSSEEEDGMELEEGEKIGPDSSDEIHSSDGEDEMEEADEGEPTSVETIDFSAPEIPETELSGPA</sequence>
<evidence type="ECO:0000313" key="2">
    <source>
        <dbReference type="EMBL" id="RPA72188.1"/>
    </source>
</evidence>
<organism evidence="2 3">
    <name type="scientific">Ascobolus immersus RN42</name>
    <dbReference type="NCBI Taxonomy" id="1160509"/>
    <lineage>
        <taxon>Eukaryota</taxon>
        <taxon>Fungi</taxon>
        <taxon>Dikarya</taxon>
        <taxon>Ascomycota</taxon>
        <taxon>Pezizomycotina</taxon>
        <taxon>Pezizomycetes</taxon>
        <taxon>Pezizales</taxon>
        <taxon>Ascobolaceae</taxon>
        <taxon>Ascobolus</taxon>
    </lineage>
</organism>
<feature type="compositionally biased region" description="Acidic residues" evidence="1">
    <location>
        <begin position="866"/>
        <end position="877"/>
    </location>
</feature>
<keyword evidence="3" id="KW-1185">Reference proteome</keyword>
<dbReference type="OrthoDB" id="1577640at2759"/>
<name>A0A3N4HHE0_ASCIM</name>
<reference evidence="2 3" key="1">
    <citation type="journal article" date="2018" name="Nat. Ecol. Evol.">
        <title>Pezizomycetes genomes reveal the molecular basis of ectomycorrhizal truffle lifestyle.</title>
        <authorList>
            <person name="Murat C."/>
            <person name="Payen T."/>
            <person name="Noel B."/>
            <person name="Kuo A."/>
            <person name="Morin E."/>
            <person name="Chen J."/>
            <person name="Kohler A."/>
            <person name="Krizsan K."/>
            <person name="Balestrini R."/>
            <person name="Da Silva C."/>
            <person name="Montanini B."/>
            <person name="Hainaut M."/>
            <person name="Levati E."/>
            <person name="Barry K.W."/>
            <person name="Belfiori B."/>
            <person name="Cichocki N."/>
            <person name="Clum A."/>
            <person name="Dockter R.B."/>
            <person name="Fauchery L."/>
            <person name="Guy J."/>
            <person name="Iotti M."/>
            <person name="Le Tacon F."/>
            <person name="Lindquist E.A."/>
            <person name="Lipzen A."/>
            <person name="Malagnac F."/>
            <person name="Mello A."/>
            <person name="Molinier V."/>
            <person name="Miyauchi S."/>
            <person name="Poulain J."/>
            <person name="Riccioni C."/>
            <person name="Rubini A."/>
            <person name="Sitrit Y."/>
            <person name="Splivallo R."/>
            <person name="Traeger S."/>
            <person name="Wang M."/>
            <person name="Zifcakova L."/>
            <person name="Wipf D."/>
            <person name="Zambonelli A."/>
            <person name="Paolocci F."/>
            <person name="Nowrousian M."/>
            <person name="Ottonello S."/>
            <person name="Baldrian P."/>
            <person name="Spatafora J.W."/>
            <person name="Henrissat B."/>
            <person name="Nagy L.G."/>
            <person name="Aury J.M."/>
            <person name="Wincker P."/>
            <person name="Grigoriev I.V."/>
            <person name="Bonfante P."/>
            <person name="Martin F.M."/>
        </authorList>
    </citation>
    <scope>NUCLEOTIDE SEQUENCE [LARGE SCALE GENOMIC DNA]</scope>
    <source>
        <strain evidence="2 3">RN42</strain>
    </source>
</reference>
<accession>A0A3N4HHE0</accession>
<feature type="region of interest" description="Disordered" evidence="1">
    <location>
        <begin position="812"/>
        <end position="900"/>
    </location>
</feature>
<feature type="compositionally biased region" description="Basic and acidic residues" evidence="1">
    <location>
        <begin position="850"/>
        <end position="865"/>
    </location>
</feature>
<dbReference type="AlphaFoldDB" id="A0A3N4HHE0"/>
<evidence type="ECO:0000313" key="3">
    <source>
        <dbReference type="Proteomes" id="UP000275078"/>
    </source>
</evidence>
<gene>
    <name evidence="2" type="ORF">BJ508DRAFT_78977</name>
</gene>
<feature type="compositionally biased region" description="Acidic residues" evidence="1">
    <location>
        <begin position="838"/>
        <end position="849"/>
    </location>
</feature>